<feature type="compositionally biased region" description="Basic and acidic residues" evidence="1">
    <location>
        <begin position="26"/>
        <end position="37"/>
    </location>
</feature>
<proteinExistence type="predicted"/>
<reference evidence="2 3" key="2">
    <citation type="submission" date="2015-05" db="EMBL/GenBank/DDBJ databases">
        <authorList>
            <person name="Morales-Cruz A."/>
            <person name="Amrine K.C."/>
            <person name="Cantu D."/>
        </authorList>
    </citation>
    <scope>NUCLEOTIDE SEQUENCE [LARGE SCALE GENOMIC DNA]</scope>
    <source>
        <strain evidence="2">DA912</strain>
    </source>
</reference>
<keyword evidence="3" id="KW-1185">Reference proteome</keyword>
<reference evidence="2 3" key="1">
    <citation type="submission" date="2015-05" db="EMBL/GenBank/DDBJ databases">
        <title>Distinctive expansion of gene families associated with plant cell wall degradation and secondary metabolism in the genomes of grapevine trunk pathogens.</title>
        <authorList>
            <person name="Lawrence D.P."/>
            <person name="Travadon R."/>
            <person name="Rolshausen P.E."/>
            <person name="Baumgartner K."/>
        </authorList>
    </citation>
    <scope>NUCLEOTIDE SEQUENCE [LARGE SCALE GENOMIC DNA]</scope>
    <source>
        <strain evidence="2">DA912</strain>
    </source>
</reference>
<sequence>MSQDQTTGDDLQGKGTDASTPPTYKEQLDEAATKVKDPQSGTNEGGVIGQVVEQVSQYVPAVGKVLGTDQKVNDSSRDETKVPGPPERPHHDIQIEEFIKDQHCSKTDDGKLT</sequence>
<name>A0A0G2HGC3_9PEZI</name>
<dbReference type="AlphaFoldDB" id="A0A0G2HGC3"/>
<feature type="region of interest" description="Disordered" evidence="1">
    <location>
        <begin position="66"/>
        <end position="113"/>
    </location>
</feature>
<comment type="caution">
    <text evidence="2">The sequence shown here is derived from an EMBL/GenBank/DDBJ whole genome shotgun (WGS) entry which is preliminary data.</text>
</comment>
<organism evidence="2 3">
    <name type="scientific">Diaporthe ampelina</name>
    <dbReference type="NCBI Taxonomy" id="1214573"/>
    <lineage>
        <taxon>Eukaryota</taxon>
        <taxon>Fungi</taxon>
        <taxon>Dikarya</taxon>
        <taxon>Ascomycota</taxon>
        <taxon>Pezizomycotina</taxon>
        <taxon>Sordariomycetes</taxon>
        <taxon>Sordariomycetidae</taxon>
        <taxon>Diaporthales</taxon>
        <taxon>Diaporthaceae</taxon>
        <taxon>Diaporthe</taxon>
    </lineage>
</organism>
<dbReference type="OrthoDB" id="3436397at2759"/>
<dbReference type="Proteomes" id="UP000034680">
    <property type="component" value="Unassembled WGS sequence"/>
</dbReference>
<evidence type="ECO:0000313" key="2">
    <source>
        <dbReference type="EMBL" id="KKY34163.1"/>
    </source>
</evidence>
<evidence type="ECO:0000313" key="3">
    <source>
        <dbReference type="Proteomes" id="UP000034680"/>
    </source>
</evidence>
<dbReference type="EMBL" id="LCUC01000214">
    <property type="protein sequence ID" value="KKY34163.1"/>
    <property type="molecule type" value="Genomic_DNA"/>
</dbReference>
<protein>
    <submittedName>
        <fullName evidence="2">Uncharacterized protein</fullName>
    </submittedName>
</protein>
<gene>
    <name evidence="2" type="ORF">UCDDA912_g05866</name>
</gene>
<feature type="compositionally biased region" description="Basic and acidic residues" evidence="1">
    <location>
        <begin position="71"/>
        <end position="113"/>
    </location>
</feature>
<feature type="region of interest" description="Disordered" evidence="1">
    <location>
        <begin position="1"/>
        <end position="48"/>
    </location>
</feature>
<evidence type="ECO:0000256" key="1">
    <source>
        <dbReference type="SAM" id="MobiDB-lite"/>
    </source>
</evidence>
<accession>A0A0G2HGC3</accession>